<accession>A0A6L9L5Q7</accession>
<evidence type="ECO:0000313" key="6">
    <source>
        <dbReference type="EMBL" id="NDU95945.1"/>
    </source>
</evidence>
<dbReference type="GO" id="GO:0000976">
    <property type="term" value="F:transcription cis-regulatory region binding"/>
    <property type="evidence" value="ECO:0007669"/>
    <property type="project" value="TreeGrafter"/>
</dbReference>
<dbReference type="Proteomes" id="UP000474175">
    <property type="component" value="Unassembled WGS sequence"/>
</dbReference>
<dbReference type="Gene3D" id="1.10.10.60">
    <property type="entry name" value="Homeodomain-like"/>
    <property type="match status" value="1"/>
</dbReference>
<proteinExistence type="predicted"/>
<dbReference type="InterPro" id="IPR009057">
    <property type="entry name" value="Homeodomain-like_sf"/>
</dbReference>
<sequence>MAKEKMRERIVEAARRLFLENGYNNVLVDDIVRDLGISKKTIYNHFAGKSDMLKACIDQFVAEYDRDAEAIINDVDLSLRQKLAEYLRFVGVSFANISQEFLAELKRLEPEAWEKLCAYRRDIILKHFGPLMDEGVRVGYLRNDSTRYLGLMVYISAMQQLSDPDYVRQFPDEMAGLIPTEMAELADQMILLLLRGLLTPKFYTEQTVQSEETEMCYDV</sequence>
<evidence type="ECO:0000256" key="1">
    <source>
        <dbReference type="ARBA" id="ARBA00023015"/>
    </source>
</evidence>
<comment type="caution">
    <text evidence="6">The sequence shown here is derived from an EMBL/GenBank/DDBJ whole genome shotgun (WGS) entry which is preliminary data.</text>
</comment>
<dbReference type="PRINTS" id="PR00455">
    <property type="entry name" value="HTHTETR"/>
</dbReference>
<evidence type="ECO:0000256" key="2">
    <source>
        <dbReference type="ARBA" id="ARBA00023125"/>
    </source>
</evidence>
<gene>
    <name evidence="6" type="ORF">GK108_13770</name>
</gene>
<dbReference type="SUPFAM" id="SSF46689">
    <property type="entry name" value="Homeodomain-like"/>
    <property type="match status" value="1"/>
</dbReference>
<evidence type="ECO:0000256" key="3">
    <source>
        <dbReference type="ARBA" id="ARBA00023163"/>
    </source>
</evidence>
<dbReference type="PROSITE" id="PS50977">
    <property type="entry name" value="HTH_TETR_2"/>
    <property type="match status" value="1"/>
</dbReference>
<feature type="DNA-binding region" description="H-T-H motif" evidence="4">
    <location>
        <begin position="27"/>
        <end position="46"/>
    </location>
</feature>
<dbReference type="InterPro" id="IPR001647">
    <property type="entry name" value="HTH_TetR"/>
</dbReference>
<dbReference type="Gene3D" id="1.10.357.10">
    <property type="entry name" value="Tetracycline Repressor, domain 2"/>
    <property type="match status" value="1"/>
</dbReference>
<organism evidence="6 7">
    <name type="scientific">Spirosoma terrae</name>
    <dbReference type="NCBI Taxonomy" id="1968276"/>
    <lineage>
        <taxon>Bacteria</taxon>
        <taxon>Pseudomonadati</taxon>
        <taxon>Bacteroidota</taxon>
        <taxon>Cytophagia</taxon>
        <taxon>Cytophagales</taxon>
        <taxon>Cytophagaceae</taxon>
        <taxon>Spirosoma</taxon>
    </lineage>
</organism>
<dbReference type="AlphaFoldDB" id="A0A6L9L5Q7"/>
<name>A0A6L9L5Q7_9BACT</name>
<keyword evidence="3" id="KW-0804">Transcription</keyword>
<dbReference type="EMBL" id="JAAFZH010000005">
    <property type="protein sequence ID" value="NDU95945.1"/>
    <property type="molecule type" value="Genomic_DNA"/>
</dbReference>
<protein>
    <submittedName>
        <fullName evidence="6">TetR/AcrR family transcriptional regulator</fullName>
    </submittedName>
</protein>
<keyword evidence="1" id="KW-0805">Transcription regulation</keyword>
<keyword evidence="2 4" id="KW-0238">DNA-binding</keyword>
<evidence type="ECO:0000259" key="5">
    <source>
        <dbReference type="PROSITE" id="PS50977"/>
    </source>
</evidence>
<dbReference type="Pfam" id="PF00440">
    <property type="entry name" value="TetR_N"/>
    <property type="match status" value="1"/>
</dbReference>
<evidence type="ECO:0000256" key="4">
    <source>
        <dbReference type="PROSITE-ProRule" id="PRU00335"/>
    </source>
</evidence>
<evidence type="ECO:0000313" key="7">
    <source>
        <dbReference type="Proteomes" id="UP000474175"/>
    </source>
</evidence>
<dbReference type="GO" id="GO:0003700">
    <property type="term" value="F:DNA-binding transcription factor activity"/>
    <property type="evidence" value="ECO:0007669"/>
    <property type="project" value="TreeGrafter"/>
</dbReference>
<dbReference type="RefSeq" id="WP_163949023.1">
    <property type="nucleotide sequence ID" value="NZ_JAAFZH010000005.1"/>
</dbReference>
<dbReference type="InterPro" id="IPR050109">
    <property type="entry name" value="HTH-type_TetR-like_transc_reg"/>
</dbReference>
<dbReference type="PANTHER" id="PTHR30055">
    <property type="entry name" value="HTH-TYPE TRANSCRIPTIONAL REGULATOR RUTR"/>
    <property type="match status" value="1"/>
</dbReference>
<reference evidence="6 7" key="1">
    <citation type="submission" date="2020-02" db="EMBL/GenBank/DDBJ databases">
        <title>Draft genome sequence of two Spirosoma agri KCTC 52727 and Spirosoma terrae KCTC 52035.</title>
        <authorList>
            <person name="Rojas J."/>
            <person name="Ambika Manirajan B."/>
            <person name="Suarez C."/>
            <person name="Ratering S."/>
            <person name="Schnell S."/>
        </authorList>
    </citation>
    <scope>NUCLEOTIDE SEQUENCE [LARGE SCALE GENOMIC DNA]</scope>
    <source>
        <strain evidence="6 7">KCTC 52035</strain>
    </source>
</reference>
<dbReference type="PANTHER" id="PTHR30055:SF234">
    <property type="entry name" value="HTH-TYPE TRANSCRIPTIONAL REGULATOR BETI"/>
    <property type="match status" value="1"/>
</dbReference>
<keyword evidence="7" id="KW-1185">Reference proteome</keyword>
<feature type="domain" description="HTH tetR-type" evidence="5">
    <location>
        <begin position="4"/>
        <end position="64"/>
    </location>
</feature>